<dbReference type="GO" id="GO:0004177">
    <property type="term" value="F:aminopeptidase activity"/>
    <property type="evidence" value="ECO:0007669"/>
    <property type="project" value="UniProtKB-KW"/>
</dbReference>
<organism evidence="2 3">
    <name type="scientific">Caldanaerobius fijiensis DSM 17918</name>
    <dbReference type="NCBI Taxonomy" id="1121256"/>
    <lineage>
        <taxon>Bacteria</taxon>
        <taxon>Bacillati</taxon>
        <taxon>Bacillota</taxon>
        <taxon>Clostridia</taxon>
        <taxon>Thermoanaerobacterales</taxon>
        <taxon>Thermoanaerobacteraceae</taxon>
        <taxon>Caldanaerobius</taxon>
    </lineage>
</organism>
<keyword evidence="3" id="KW-1185">Reference proteome</keyword>
<proteinExistence type="inferred from homology"/>
<dbReference type="InterPro" id="IPR005321">
    <property type="entry name" value="Peptidase_S58_DmpA"/>
</dbReference>
<evidence type="ECO:0000256" key="1">
    <source>
        <dbReference type="ARBA" id="ARBA00007068"/>
    </source>
</evidence>
<evidence type="ECO:0000313" key="3">
    <source>
        <dbReference type="Proteomes" id="UP000184088"/>
    </source>
</evidence>
<dbReference type="Pfam" id="PF03576">
    <property type="entry name" value="Peptidase_S58"/>
    <property type="match status" value="1"/>
</dbReference>
<keyword evidence="2" id="KW-0031">Aminopeptidase</keyword>
<protein>
    <submittedName>
        <fullName evidence="2">L-aminopeptidase/D-esterase</fullName>
    </submittedName>
</protein>
<evidence type="ECO:0000313" key="2">
    <source>
        <dbReference type="EMBL" id="SHF12744.1"/>
    </source>
</evidence>
<sequence length="325" mass="33710">MLVKFLLEGCWAMYNAITDVKGIKVGHASDYNAMTGCTVVLCENGAVGGVDVRGSAPGTRETDLLRPTNLVQRVHAVLLAGGSAFGLNAAAGVMRYLEERNIGFDTGYAKVPIVPAAVIYDLGIGDPKVRPDEAMGYSACLDAVDGVIKQGSIGAGTGATVGKILGMERACKSGIGTASISVGDIMVGALVVVNALGDVYDGERIIAGAKGEDGFINTTEYLINKAGWINKADWLDRSQVESNTTIGVVAVDGALTKEQANKLAAISHDGLALAIRPVHTMNDGDTMFALSTGIKGQVSDALFLSICCAAVEVVRRAVINAVKYA</sequence>
<dbReference type="AlphaFoldDB" id="A0A1M4Z3W1"/>
<dbReference type="PANTHER" id="PTHR36512:SF3">
    <property type="entry name" value="BLR5678 PROTEIN"/>
    <property type="match status" value="1"/>
</dbReference>
<keyword evidence="2" id="KW-0645">Protease</keyword>
<dbReference type="SUPFAM" id="SSF56266">
    <property type="entry name" value="DmpA/ArgJ-like"/>
    <property type="match status" value="1"/>
</dbReference>
<name>A0A1M4Z3W1_9THEO</name>
<dbReference type="InterPro" id="IPR016117">
    <property type="entry name" value="ArgJ-like_dom_sf"/>
</dbReference>
<comment type="similarity">
    <text evidence="1">Belongs to the peptidase S58 family.</text>
</comment>
<dbReference type="EMBL" id="FQVH01000012">
    <property type="protein sequence ID" value="SHF12744.1"/>
    <property type="molecule type" value="Genomic_DNA"/>
</dbReference>
<dbReference type="PANTHER" id="PTHR36512">
    <property type="entry name" value="D-AMINOPEPTIDASE"/>
    <property type="match status" value="1"/>
</dbReference>
<gene>
    <name evidence="2" type="ORF">SAMN02746089_01346</name>
</gene>
<accession>A0A1M4Z3W1</accession>
<dbReference type="Gene3D" id="3.60.70.12">
    <property type="entry name" value="L-amino peptidase D-ALA esterase/amidase"/>
    <property type="match status" value="1"/>
</dbReference>
<reference evidence="2 3" key="1">
    <citation type="submission" date="2016-11" db="EMBL/GenBank/DDBJ databases">
        <authorList>
            <person name="Jaros S."/>
            <person name="Januszkiewicz K."/>
            <person name="Wedrychowicz H."/>
        </authorList>
    </citation>
    <scope>NUCLEOTIDE SEQUENCE [LARGE SCALE GENOMIC DNA]</scope>
    <source>
        <strain evidence="2 3">DSM 17918</strain>
    </source>
</reference>
<dbReference type="CDD" id="cd02252">
    <property type="entry name" value="nylC_like"/>
    <property type="match status" value="1"/>
</dbReference>
<dbReference type="STRING" id="1121256.SAMN02746089_01346"/>
<keyword evidence="2" id="KW-0378">Hydrolase</keyword>
<dbReference type="Proteomes" id="UP000184088">
    <property type="component" value="Unassembled WGS sequence"/>
</dbReference>